<dbReference type="Proteomes" id="UP001189813">
    <property type="component" value="Unassembled WGS sequence"/>
</dbReference>
<comment type="caution">
    <text evidence="1">The sequence shown here is derived from an EMBL/GenBank/DDBJ whole genome shotgun (WGS) entry which is preliminary data.</text>
</comment>
<sequence>MGANNSERSHQLAHGAGKRPGDIGIILREMNTGEQVQVIQCQQIDLGCAYWGTFPAKVVCRWPAAKKESPVLSSRRTSDAEPVVSCFLEYREAALCRRTRNLEGPTYNVLLRKTRLVPGGSHGISPNRTQPLRS</sequence>
<dbReference type="EMBL" id="CATZBU010000013">
    <property type="protein sequence ID" value="CAJ0804491.1"/>
    <property type="molecule type" value="Genomic_DNA"/>
</dbReference>
<accession>A0ABM9JV88</accession>
<organism evidence="1 2">
    <name type="scientific">Ralstonia psammae</name>
    <dbReference type="NCBI Taxonomy" id="3058598"/>
    <lineage>
        <taxon>Bacteria</taxon>
        <taxon>Pseudomonadati</taxon>
        <taxon>Pseudomonadota</taxon>
        <taxon>Betaproteobacteria</taxon>
        <taxon>Burkholderiales</taxon>
        <taxon>Burkholderiaceae</taxon>
        <taxon>Ralstonia</taxon>
    </lineage>
</organism>
<gene>
    <name evidence="1" type="ORF">LMG19083_04067</name>
</gene>
<evidence type="ECO:0000313" key="2">
    <source>
        <dbReference type="Proteomes" id="UP001189813"/>
    </source>
</evidence>
<protein>
    <submittedName>
        <fullName evidence="1">Uncharacterized protein</fullName>
    </submittedName>
</protein>
<evidence type="ECO:0000313" key="1">
    <source>
        <dbReference type="EMBL" id="CAJ0804491.1"/>
    </source>
</evidence>
<reference evidence="1 2" key="1">
    <citation type="submission" date="2023-07" db="EMBL/GenBank/DDBJ databases">
        <authorList>
            <person name="Peeters C."/>
        </authorList>
    </citation>
    <scope>NUCLEOTIDE SEQUENCE [LARGE SCALE GENOMIC DNA]</scope>
    <source>
        <strain evidence="1 2">LMG 19083</strain>
    </source>
</reference>
<name>A0ABM9JV88_9RALS</name>
<proteinExistence type="predicted"/>
<keyword evidence="2" id="KW-1185">Reference proteome</keyword>